<feature type="transmembrane region" description="Helical" evidence="6">
    <location>
        <begin position="6"/>
        <end position="28"/>
    </location>
</feature>
<evidence type="ECO:0000256" key="4">
    <source>
        <dbReference type="ARBA" id="ARBA00022989"/>
    </source>
</evidence>
<dbReference type="PANTHER" id="PTHR30086:SF20">
    <property type="entry name" value="ARGININE EXPORTER PROTEIN ARGO-RELATED"/>
    <property type="match status" value="1"/>
</dbReference>
<dbReference type="RefSeq" id="WP_132463274.1">
    <property type="nucleotide sequence ID" value="NZ_SLXP01000008.1"/>
</dbReference>
<accession>A0A4R2PVW6</accession>
<gene>
    <name evidence="7" type="ORF">EV662_108138</name>
</gene>
<evidence type="ECO:0000313" key="7">
    <source>
        <dbReference type="EMBL" id="TCP40263.1"/>
    </source>
</evidence>
<keyword evidence="4 6" id="KW-1133">Transmembrane helix</keyword>
<feature type="transmembrane region" description="Helical" evidence="6">
    <location>
        <begin position="174"/>
        <end position="193"/>
    </location>
</feature>
<evidence type="ECO:0000313" key="8">
    <source>
        <dbReference type="Proteomes" id="UP000294835"/>
    </source>
</evidence>
<dbReference type="Proteomes" id="UP000294835">
    <property type="component" value="Unassembled WGS sequence"/>
</dbReference>
<dbReference type="GO" id="GO:0015171">
    <property type="term" value="F:amino acid transmembrane transporter activity"/>
    <property type="evidence" value="ECO:0007669"/>
    <property type="project" value="TreeGrafter"/>
</dbReference>
<evidence type="ECO:0000256" key="3">
    <source>
        <dbReference type="ARBA" id="ARBA00022692"/>
    </source>
</evidence>
<evidence type="ECO:0000256" key="5">
    <source>
        <dbReference type="ARBA" id="ARBA00023136"/>
    </source>
</evidence>
<dbReference type="GO" id="GO:0033228">
    <property type="term" value="P:cysteine export across plasma membrane"/>
    <property type="evidence" value="ECO:0007669"/>
    <property type="project" value="TreeGrafter"/>
</dbReference>
<name>A0A4R2PVW6_9RHOB</name>
<dbReference type="Pfam" id="PF01810">
    <property type="entry name" value="LysE"/>
    <property type="match status" value="1"/>
</dbReference>
<evidence type="ECO:0000256" key="6">
    <source>
        <dbReference type="SAM" id="Phobius"/>
    </source>
</evidence>
<dbReference type="GO" id="GO:0005886">
    <property type="term" value="C:plasma membrane"/>
    <property type="evidence" value="ECO:0007669"/>
    <property type="project" value="UniProtKB-SubCell"/>
</dbReference>
<keyword evidence="2" id="KW-1003">Cell membrane</keyword>
<organism evidence="7 8">
    <name type="scientific">Rhodovulum marinum</name>
    <dbReference type="NCBI Taxonomy" id="320662"/>
    <lineage>
        <taxon>Bacteria</taxon>
        <taxon>Pseudomonadati</taxon>
        <taxon>Pseudomonadota</taxon>
        <taxon>Alphaproteobacteria</taxon>
        <taxon>Rhodobacterales</taxon>
        <taxon>Paracoccaceae</taxon>
        <taxon>Rhodovulum</taxon>
    </lineage>
</organism>
<protein>
    <submittedName>
        <fullName evidence="7">Threonine/homoserine/homoserine lactone efflux protein</fullName>
    </submittedName>
</protein>
<keyword evidence="5 6" id="KW-0472">Membrane</keyword>
<evidence type="ECO:0000256" key="2">
    <source>
        <dbReference type="ARBA" id="ARBA00022475"/>
    </source>
</evidence>
<dbReference type="PANTHER" id="PTHR30086">
    <property type="entry name" value="ARGININE EXPORTER PROTEIN ARGO"/>
    <property type="match status" value="1"/>
</dbReference>
<dbReference type="InterPro" id="IPR001123">
    <property type="entry name" value="LeuE-type"/>
</dbReference>
<dbReference type="OrthoDB" id="9812084at2"/>
<feature type="transmembrane region" description="Helical" evidence="6">
    <location>
        <begin position="142"/>
        <end position="167"/>
    </location>
</feature>
<feature type="transmembrane region" description="Helical" evidence="6">
    <location>
        <begin position="118"/>
        <end position="136"/>
    </location>
</feature>
<evidence type="ECO:0000256" key="1">
    <source>
        <dbReference type="ARBA" id="ARBA00004651"/>
    </source>
</evidence>
<feature type="transmembrane region" description="Helical" evidence="6">
    <location>
        <begin position="40"/>
        <end position="64"/>
    </location>
</feature>
<comment type="caution">
    <text evidence="7">The sequence shown here is derived from an EMBL/GenBank/DDBJ whole genome shotgun (WGS) entry which is preliminary data.</text>
</comment>
<keyword evidence="8" id="KW-1185">Reference proteome</keyword>
<dbReference type="EMBL" id="SLXP01000008">
    <property type="protein sequence ID" value="TCP40263.1"/>
    <property type="molecule type" value="Genomic_DNA"/>
</dbReference>
<comment type="subcellular location">
    <subcellularLocation>
        <location evidence="1">Cell membrane</location>
        <topology evidence="1">Multi-pass membrane protein</topology>
    </subcellularLocation>
</comment>
<proteinExistence type="predicted"/>
<sequence>MTLDPLYLFVFAGLFSPGPNVILLTASGARFGFRRTLPHVAGVVIGVGITSGLTGLGVGALLLAQPTLSMLLRLAAAGWILWMAWSLLTAARRPRTEAGHRPFTVVEAVLFQWVNPKVWAIALAAASGYGAGLGPWGEALRLATAFAGLNLFVCLFWSYAGSLLTFLLTSERAWRIFMAGMALALAASAGMVVL</sequence>
<reference evidence="7 8" key="1">
    <citation type="submission" date="2019-03" db="EMBL/GenBank/DDBJ databases">
        <title>Genomic Encyclopedia of Type Strains, Phase IV (KMG-IV): sequencing the most valuable type-strain genomes for metagenomic binning, comparative biology and taxonomic classification.</title>
        <authorList>
            <person name="Goeker M."/>
        </authorList>
    </citation>
    <scope>NUCLEOTIDE SEQUENCE [LARGE SCALE GENOMIC DNA]</scope>
    <source>
        <strain evidence="7 8">DSM 18063</strain>
    </source>
</reference>
<feature type="transmembrane region" description="Helical" evidence="6">
    <location>
        <begin position="70"/>
        <end position="91"/>
    </location>
</feature>
<dbReference type="AlphaFoldDB" id="A0A4R2PVW6"/>
<keyword evidence="3 6" id="KW-0812">Transmembrane</keyword>